<evidence type="ECO:0000259" key="1">
    <source>
        <dbReference type="PROSITE" id="PS51831"/>
    </source>
</evidence>
<dbReference type="CDD" id="cd00077">
    <property type="entry name" value="HDc"/>
    <property type="match status" value="1"/>
</dbReference>
<gene>
    <name evidence="2" type="ORF">E6H05_06560</name>
</gene>
<feature type="domain" description="HD" evidence="1">
    <location>
        <begin position="41"/>
        <end position="147"/>
    </location>
</feature>
<dbReference type="InterPro" id="IPR039967">
    <property type="entry name" value="MJ1020-like"/>
</dbReference>
<dbReference type="SUPFAM" id="SSF109604">
    <property type="entry name" value="HD-domain/PDEase-like"/>
    <property type="match status" value="1"/>
</dbReference>
<organism evidence="2 3">
    <name type="scientific">Candidatus Segetimicrobium genomatis</name>
    <dbReference type="NCBI Taxonomy" id="2569760"/>
    <lineage>
        <taxon>Bacteria</taxon>
        <taxon>Bacillati</taxon>
        <taxon>Candidatus Sysuimicrobiota</taxon>
        <taxon>Candidatus Sysuimicrobiia</taxon>
        <taxon>Candidatus Sysuimicrobiales</taxon>
        <taxon>Candidatus Segetimicrobiaceae</taxon>
        <taxon>Candidatus Segetimicrobium</taxon>
    </lineage>
</organism>
<name>A0A537IVC9_9BACT</name>
<dbReference type="SMART" id="SM00471">
    <property type="entry name" value="HDc"/>
    <property type="match status" value="1"/>
</dbReference>
<dbReference type="PROSITE" id="PS51831">
    <property type="entry name" value="HD"/>
    <property type="match status" value="1"/>
</dbReference>
<dbReference type="Proteomes" id="UP000318834">
    <property type="component" value="Unassembled WGS sequence"/>
</dbReference>
<comment type="caution">
    <text evidence="2">The sequence shown here is derived from an EMBL/GenBank/DDBJ whole genome shotgun (WGS) entry which is preliminary data.</text>
</comment>
<sequence length="231" mass="25717">MAETTTGLTSAKQVTLEDVKRDPEVEAYIDKANEYTGAIGYTEHGSRHANLTASIAYNTLKRLGNLEREAQLAAMAAYLHDIGNLVSRVNHEHTGAVLANGILERLGMEPVERSIVMGAIGNHEESHGEPVSPVGAAVILADKSDVHRSRVRNPDPTTYDIHDRVNYAVEHSFLRVDEKIRTITLELVIDTKLSQVMEYFEIFLTRMVMCRRAAQFLSCEFKLQINGAKLL</sequence>
<dbReference type="InterPro" id="IPR006674">
    <property type="entry name" value="HD_domain"/>
</dbReference>
<dbReference type="AlphaFoldDB" id="A0A537IVC9"/>
<dbReference type="PANTHER" id="PTHR40517:SF1">
    <property type="entry name" value="METAL-DEPENDENT PHOSPHOHYDROLASE, HD SUPERFAMILY-RELATED"/>
    <property type="match status" value="1"/>
</dbReference>
<dbReference type="PANTHER" id="PTHR40517">
    <property type="entry name" value="METAL-DEPENDENT PHOSPHOHYDROLASE, HD SUPERFAMILY-RELATED"/>
    <property type="match status" value="1"/>
</dbReference>
<dbReference type="EMBL" id="VBAP01000044">
    <property type="protein sequence ID" value="TMI75281.1"/>
    <property type="molecule type" value="Genomic_DNA"/>
</dbReference>
<dbReference type="Gene3D" id="1.10.3210.10">
    <property type="entry name" value="Hypothetical protein af1432"/>
    <property type="match status" value="1"/>
</dbReference>
<dbReference type="InterPro" id="IPR003607">
    <property type="entry name" value="HD/PDEase_dom"/>
</dbReference>
<protein>
    <submittedName>
        <fullName evidence="2">HD domain-containing protein</fullName>
    </submittedName>
</protein>
<accession>A0A537IVC9</accession>
<evidence type="ECO:0000313" key="3">
    <source>
        <dbReference type="Proteomes" id="UP000318834"/>
    </source>
</evidence>
<reference evidence="2 3" key="1">
    <citation type="journal article" date="2019" name="Nat. Microbiol.">
        <title>Mediterranean grassland soil C-N compound turnover is dependent on rainfall and depth, and is mediated by genomically divergent microorganisms.</title>
        <authorList>
            <person name="Diamond S."/>
            <person name="Andeer P.F."/>
            <person name="Li Z."/>
            <person name="Crits-Christoph A."/>
            <person name="Burstein D."/>
            <person name="Anantharaman K."/>
            <person name="Lane K.R."/>
            <person name="Thomas B.C."/>
            <person name="Pan C."/>
            <person name="Northen T.R."/>
            <person name="Banfield J.F."/>
        </authorList>
    </citation>
    <scope>NUCLEOTIDE SEQUENCE [LARGE SCALE GENOMIC DNA]</scope>
    <source>
        <strain evidence="2">NP_8</strain>
    </source>
</reference>
<evidence type="ECO:0000313" key="2">
    <source>
        <dbReference type="EMBL" id="TMI75281.1"/>
    </source>
</evidence>
<proteinExistence type="predicted"/>
<dbReference type="Pfam" id="PF01966">
    <property type="entry name" value="HD"/>
    <property type="match status" value="1"/>
</dbReference>